<dbReference type="RefSeq" id="WP_057957349.1">
    <property type="nucleotide sequence ID" value="NZ_KQ557069.1"/>
</dbReference>
<proteinExistence type="predicted"/>
<dbReference type="OrthoDB" id="9993478at2"/>
<evidence type="ECO:0000256" key="1">
    <source>
        <dbReference type="SAM" id="MobiDB-lite"/>
    </source>
</evidence>
<protein>
    <submittedName>
        <fullName evidence="2">Uncharacterized protein</fullName>
    </submittedName>
</protein>
<evidence type="ECO:0000313" key="2">
    <source>
        <dbReference type="EMBL" id="KRT56639.1"/>
    </source>
</evidence>
<comment type="caution">
    <text evidence="2">The sequence shown here is derived from an EMBL/GenBank/DDBJ whole genome shotgun (WGS) entry which is preliminary data.</text>
</comment>
<keyword evidence="5" id="KW-1185">Reference proteome</keyword>
<dbReference type="EMBL" id="LMXI01000547">
    <property type="protein sequence ID" value="KRT57402.1"/>
    <property type="molecule type" value="Genomic_DNA"/>
</dbReference>
<feature type="region of interest" description="Disordered" evidence="1">
    <location>
        <begin position="32"/>
        <end position="95"/>
    </location>
</feature>
<dbReference type="Proteomes" id="UP000051634">
    <property type="component" value="Unassembled WGS sequence"/>
</dbReference>
<sequence>MENQHEKIFAIASLALLTSTAWAHDEHFGGNPDMYQSPITEHGKGDPAHVGQMGIGDQYASQLIQQPADHTDKLEPAPIDFSKNDPNGNRDILPN</sequence>
<reference evidence="4 5" key="1">
    <citation type="submission" date="2015-11" db="EMBL/GenBank/DDBJ databases">
        <title>The genome of Candidatus Endoriftia persephone in Ridgeia piscesae and population structure of the North Eastern Pacific vestimentiferan symbionts.</title>
        <authorList>
            <person name="Perez M."/>
            <person name="Juniper K.S."/>
        </authorList>
    </citation>
    <scope>NUCLEOTIDE SEQUENCE [LARGE SCALE GENOMIC DNA]</scope>
    <source>
        <strain evidence="3">Ind10</strain>
        <strain evidence="2">Ind11</strain>
    </source>
</reference>
<accession>A0A0T5Z1P2</accession>
<dbReference type="EMBL" id="LDXT01000028">
    <property type="protein sequence ID" value="KRT56639.1"/>
    <property type="molecule type" value="Genomic_DNA"/>
</dbReference>
<gene>
    <name evidence="2" type="ORF">Ga0074115_1693</name>
    <name evidence="3" type="ORF">Ga0076813_11473</name>
</gene>
<name>A0A0T5Z1P2_9GAMM</name>
<evidence type="ECO:0000313" key="4">
    <source>
        <dbReference type="Proteomes" id="UP000051276"/>
    </source>
</evidence>
<organism evidence="2 5">
    <name type="scientific">endosymbiont of Ridgeia piscesae</name>
    <dbReference type="NCBI Taxonomy" id="54398"/>
    <lineage>
        <taxon>Bacteria</taxon>
        <taxon>Pseudomonadati</taxon>
        <taxon>Pseudomonadota</taxon>
        <taxon>Gammaproteobacteria</taxon>
        <taxon>sulfur-oxidizing symbionts</taxon>
    </lineage>
</organism>
<dbReference type="Proteomes" id="UP000051276">
    <property type="component" value="Unassembled WGS sequence"/>
</dbReference>
<dbReference type="AlphaFoldDB" id="A0A0T5Z1P2"/>
<evidence type="ECO:0000313" key="5">
    <source>
        <dbReference type="Proteomes" id="UP000051634"/>
    </source>
</evidence>
<evidence type="ECO:0000313" key="3">
    <source>
        <dbReference type="EMBL" id="KRT57402.1"/>
    </source>
</evidence>